<dbReference type="EMBL" id="DS268437">
    <property type="protein sequence ID" value="EFO99193.1"/>
    <property type="molecule type" value="Genomic_DNA"/>
</dbReference>
<protein>
    <submittedName>
        <fullName evidence="2">Uncharacterized protein</fullName>
    </submittedName>
</protein>
<feature type="coiled-coil region" evidence="1">
    <location>
        <begin position="76"/>
        <end position="183"/>
    </location>
</feature>
<keyword evidence="3" id="KW-1185">Reference proteome</keyword>
<dbReference type="RefSeq" id="XP_003105785.2">
    <property type="nucleotide sequence ID" value="XM_003105737.2"/>
</dbReference>
<dbReference type="eggNOG" id="ENOG502TCF3">
    <property type="taxonomic scope" value="Eukaryota"/>
</dbReference>
<organism evidence="3">
    <name type="scientific">Caenorhabditis remanei</name>
    <name type="common">Caenorhabditis vulgaris</name>
    <dbReference type="NCBI Taxonomy" id="31234"/>
    <lineage>
        <taxon>Eukaryota</taxon>
        <taxon>Metazoa</taxon>
        <taxon>Ecdysozoa</taxon>
        <taxon>Nematoda</taxon>
        <taxon>Chromadorea</taxon>
        <taxon>Rhabditida</taxon>
        <taxon>Rhabditina</taxon>
        <taxon>Rhabditomorpha</taxon>
        <taxon>Rhabditoidea</taxon>
        <taxon>Rhabditidae</taxon>
        <taxon>Peloderinae</taxon>
        <taxon>Caenorhabditis</taxon>
    </lineage>
</organism>
<evidence type="ECO:0000256" key="1">
    <source>
        <dbReference type="SAM" id="Coils"/>
    </source>
</evidence>
<dbReference type="HOGENOM" id="CLU_676595_0_0_1"/>
<proteinExistence type="predicted"/>
<dbReference type="Proteomes" id="UP000008281">
    <property type="component" value="Unassembled WGS sequence"/>
</dbReference>
<reference evidence="2" key="1">
    <citation type="submission" date="2007-07" db="EMBL/GenBank/DDBJ databases">
        <title>PCAP assembly of the Caenorhabditis remanei genome.</title>
        <authorList>
            <consortium name="The Caenorhabditis remanei Sequencing Consortium"/>
            <person name="Wilson R.K."/>
        </authorList>
    </citation>
    <scope>NUCLEOTIDE SEQUENCE [LARGE SCALE GENOMIC DNA]</scope>
    <source>
        <strain evidence="2">PB4641</strain>
    </source>
</reference>
<accession>E3MDK3</accession>
<dbReference type="AlphaFoldDB" id="E3MDK3"/>
<name>E3MDK3_CAERE</name>
<evidence type="ECO:0000313" key="2">
    <source>
        <dbReference type="EMBL" id="EFO99193.1"/>
    </source>
</evidence>
<evidence type="ECO:0000313" key="3">
    <source>
        <dbReference type="Proteomes" id="UP000008281"/>
    </source>
</evidence>
<dbReference type="CTD" id="9817695"/>
<feature type="coiled-coil region" evidence="1">
    <location>
        <begin position="13"/>
        <end position="44"/>
    </location>
</feature>
<dbReference type="OMA" id="REFHETE"/>
<dbReference type="InParanoid" id="E3MDK3"/>
<keyword evidence="1" id="KW-0175">Coiled coil</keyword>
<dbReference type="GeneID" id="9817695"/>
<dbReference type="KEGG" id="crq:GCK72_008097"/>
<sequence>MAGLVSNVAGRFLDLFSSETENLKTELNRKNENEHNQIVREKNKRLREFEISQRAIQQQRMQDLQGKRKQEIDLVQAKARRDIREITEKIESDEAKLKEENRIEINKIDSNNIEKLEKLEAVMTQKIKEIDDNYGRLKKDLKTREEELLNVRQEQRNQQIADIKEIEALYEKLSQSRVDVRDKQFLEILRATKENYEDEYKLEKCINDEDNKNFQLKVQQNNHLGARRIAQMEILLMEQVKKLESDQKDRLKIEIIRLYSLKHTMQEAINSIIMTGFPTKKNEKIKAQKHLESVLAQIYGLSAYMIVLERKVAEIGDLDEMKRQIVIVKQGITKSGMAIATLLTNLKKGEEGNWRTSELLFIKEMTIVFESINTIAMIDSGKRDMNKALQLNIQKVEIPIQEAIAQR</sequence>
<gene>
    <name evidence="2" type="ORF">CRE_17924</name>
</gene>